<feature type="transmembrane region" description="Helical" evidence="1">
    <location>
        <begin position="199"/>
        <end position="222"/>
    </location>
</feature>
<comment type="caution">
    <text evidence="2">The sequence shown here is derived from an EMBL/GenBank/DDBJ whole genome shotgun (WGS) entry which is preliminary data.</text>
</comment>
<gene>
    <name evidence="2" type="ORF">S01H4_42412</name>
</gene>
<feature type="transmembrane region" description="Helical" evidence="1">
    <location>
        <begin position="234"/>
        <end position="254"/>
    </location>
</feature>
<keyword evidence="1" id="KW-0472">Membrane</keyword>
<organism evidence="2">
    <name type="scientific">marine sediment metagenome</name>
    <dbReference type="NCBI Taxonomy" id="412755"/>
    <lineage>
        <taxon>unclassified sequences</taxon>
        <taxon>metagenomes</taxon>
        <taxon>ecological metagenomes</taxon>
    </lineage>
</organism>
<evidence type="ECO:0008006" key="3">
    <source>
        <dbReference type="Google" id="ProtNLM"/>
    </source>
</evidence>
<feature type="non-terminal residue" evidence="2">
    <location>
        <position position="1"/>
    </location>
</feature>
<keyword evidence="1" id="KW-1133">Transmembrane helix</keyword>
<accession>X1CDH9</accession>
<protein>
    <recommendedName>
        <fullName evidence="3">Cytochrome oxidase subunit I profile domain-containing protein</fullName>
    </recommendedName>
</protein>
<sequence>EAIIRKGITFGGHHDIVQDMIVGHLHIQLAQSAAMVMLVAFRTSKMSGRLYTYVLAMTPIGVITLSYGAWVLNHYIIWVGAGLLIIGTLIMSITGLKNIIKDKLGDDYEDASRGTKLRALFSEPVKMSYYYLLMIAQLLVMPQIYVGLLVDEYYRLPEMVTLEYNFNVAHWHQLGVMIAVALMVHAIDFFQVEGRLKKILGWTFFAGFNLTFPFAMIHMIRFQGLENFDGFRTIVFIGVWVLLAGFALGLYALAKNLKKPPPAHESPASEPQILIEKQFNLLPFFLS</sequence>
<dbReference type="AlphaFoldDB" id="X1CDH9"/>
<evidence type="ECO:0000313" key="2">
    <source>
        <dbReference type="EMBL" id="GAG91202.1"/>
    </source>
</evidence>
<evidence type="ECO:0000256" key="1">
    <source>
        <dbReference type="SAM" id="Phobius"/>
    </source>
</evidence>
<feature type="non-terminal residue" evidence="2">
    <location>
        <position position="287"/>
    </location>
</feature>
<proteinExistence type="predicted"/>
<feature type="transmembrane region" description="Helical" evidence="1">
    <location>
        <begin position="75"/>
        <end position="96"/>
    </location>
</feature>
<feature type="transmembrane region" description="Helical" evidence="1">
    <location>
        <begin position="170"/>
        <end position="187"/>
    </location>
</feature>
<feature type="transmembrane region" description="Helical" evidence="1">
    <location>
        <begin position="50"/>
        <end position="69"/>
    </location>
</feature>
<dbReference type="EMBL" id="BART01023286">
    <property type="protein sequence ID" value="GAG91202.1"/>
    <property type="molecule type" value="Genomic_DNA"/>
</dbReference>
<name>X1CDH9_9ZZZZ</name>
<feature type="transmembrane region" description="Helical" evidence="1">
    <location>
        <begin position="129"/>
        <end position="150"/>
    </location>
</feature>
<keyword evidence="1" id="KW-0812">Transmembrane</keyword>
<reference evidence="2" key="1">
    <citation type="journal article" date="2014" name="Front. Microbiol.">
        <title>High frequency of phylogenetically diverse reductive dehalogenase-homologous genes in deep subseafloor sedimentary metagenomes.</title>
        <authorList>
            <person name="Kawai M."/>
            <person name="Futagami T."/>
            <person name="Toyoda A."/>
            <person name="Takaki Y."/>
            <person name="Nishi S."/>
            <person name="Hori S."/>
            <person name="Arai W."/>
            <person name="Tsubouchi T."/>
            <person name="Morono Y."/>
            <person name="Uchiyama I."/>
            <person name="Ito T."/>
            <person name="Fujiyama A."/>
            <person name="Inagaki F."/>
            <person name="Takami H."/>
        </authorList>
    </citation>
    <scope>NUCLEOTIDE SEQUENCE</scope>
    <source>
        <strain evidence="2">Expedition CK06-06</strain>
    </source>
</reference>